<dbReference type="Pfam" id="PF00106">
    <property type="entry name" value="adh_short"/>
    <property type="match status" value="1"/>
</dbReference>
<sequence length="392" mass="40629">MSAPAGPSPSTTNNTTPSKPSPPSIGWQLLRQRPLADTTGASSLAGKTVLVTGANSGLGLAAATKFASLRPARLILAVRNPDAGHDAKNLIAQSLLQLGNNHSNNNNAGDAPASAPVQIDVWPLEMTSYASIAALARRAAAELDRLDVAVLNAGVYEAAPGASAYGWERTVQVNALSTALLALLLLPKLRASAALRSGGAGGRGDGAGAGPAVLQVVASRRAEAVQVTEEMRTGRVLEVVGRVREAGYKPSEQYRVSKFLAMAVVKKLAGLVDPSEVLVTAVCPGGVATNLSRGWTGVVATVVKAVLNALALRTPEYAARSVVSGALLGSEASGKLWYDDELHELSNLAGDEGEELASKIWAEVTEALRRDLPEVDEVVKTLPEHRTAVSSH</sequence>
<dbReference type="AlphaFoldDB" id="A0A446B5A3"/>
<dbReference type="EMBL" id="OUUZ01000001">
    <property type="protein sequence ID" value="SPQ17659.1"/>
    <property type="molecule type" value="Genomic_DNA"/>
</dbReference>
<evidence type="ECO:0000313" key="3">
    <source>
        <dbReference type="EMBL" id="SPQ17659.1"/>
    </source>
</evidence>
<dbReference type="PANTHER" id="PTHR43157">
    <property type="entry name" value="PHOSPHATIDYLINOSITOL-GLYCAN BIOSYNTHESIS CLASS F PROTEIN-RELATED"/>
    <property type="match status" value="1"/>
</dbReference>
<dbReference type="SUPFAM" id="SSF51735">
    <property type="entry name" value="NAD(P)-binding Rossmann-fold domains"/>
    <property type="match status" value="1"/>
</dbReference>
<dbReference type="GO" id="GO:0016491">
    <property type="term" value="F:oxidoreductase activity"/>
    <property type="evidence" value="ECO:0007669"/>
    <property type="project" value="UniProtKB-KW"/>
</dbReference>
<protein>
    <submittedName>
        <fullName evidence="3">3c1d7b83-78d5-42c9-bf4e-947b8d356afd</fullName>
    </submittedName>
</protein>
<organism evidence="3 4">
    <name type="scientific">Thermothielavioides terrestris</name>
    <dbReference type="NCBI Taxonomy" id="2587410"/>
    <lineage>
        <taxon>Eukaryota</taxon>
        <taxon>Fungi</taxon>
        <taxon>Dikarya</taxon>
        <taxon>Ascomycota</taxon>
        <taxon>Pezizomycotina</taxon>
        <taxon>Sordariomycetes</taxon>
        <taxon>Sordariomycetidae</taxon>
        <taxon>Sordariales</taxon>
        <taxon>Chaetomiaceae</taxon>
        <taxon>Thermothielavioides</taxon>
    </lineage>
</organism>
<gene>
    <name evidence="3" type="ORF">TT172_LOCUS78</name>
</gene>
<feature type="compositionally biased region" description="Low complexity" evidence="2">
    <location>
        <begin position="8"/>
        <end position="18"/>
    </location>
</feature>
<name>A0A446B5A3_9PEZI</name>
<dbReference type="Gene3D" id="3.40.50.720">
    <property type="entry name" value="NAD(P)-binding Rossmann-like Domain"/>
    <property type="match status" value="1"/>
</dbReference>
<proteinExistence type="predicted"/>
<dbReference type="InterPro" id="IPR036291">
    <property type="entry name" value="NAD(P)-bd_dom_sf"/>
</dbReference>
<feature type="region of interest" description="Disordered" evidence="2">
    <location>
        <begin position="1"/>
        <end position="26"/>
    </location>
</feature>
<dbReference type="Proteomes" id="UP000289323">
    <property type="component" value="Unassembled WGS sequence"/>
</dbReference>
<dbReference type="InterPro" id="IPR002347">
    <property type="entry name" value="SDR_fam"/>
</dbReference>
<reference evidence="3 4" key="1">
    <citation type="submission" date="2018-04" db="EMBL/GenBank/DDBJ databases">
        <authorList>
            <person name="Huttner S."/>
            <person name="Dainat J."/>
        </authorList>
    </citation>
    <scope>NUCLEOTIDE SEQUENCE [LARGE SCALE GENOMIC DNA]</scope>
</reference>
<evidence type="ECO:0000313" key="4">
    <source>
        <dbReference type="Proteomes" id="UP000289323"/>
    </source>
</evidence>
<keyword evidence="1" id="KW-0560">Oxidoreductase</keyword>
<evidence type="ECO:0000256" key="2">
    <source>
        <dbReference type="SAM" id="MobiDB-lite"/>
    </source>
</evidence>
<evidence type="ECO:0000256" key="1">
    <source>
        <dbReference type="ARBA" id="ARBA00023002"/>
    </source>
</evidence>
<dbReference type="PANTHER" id="PTHR43157:SF22">
    <property type="entry name" value="SHORT-CHAIN DEHYDROGENASE_REDUCTASE PHMF"/>
    <property type="match status" value="1"/>
</dbReference>
<dbReference type="PRINTS" id="PR00081">
    <property type="entry name" value="GDHRDH"/>
</dbReference>
<accession>A0A446B5A3</accession>